<gene>
    <name evidence="2" type="ORF">CYMTET_18675</name>
</gene>
<keyword evidence="3" id="KW-1185">Reference proteome</keyword>
<evidence type="ECO:0000256" key="1">
    <source>
        <dbReference type="SAM" id="MobiDB-lite"/>
    </source>
</evidence>
<evidence type="ECO:0000313" key="3">
    <source>
        <dbReference type="Proteomes" id="UP001190700"/>
    </source>
</evidence>
<dbReference type="AlphaFoldDB" id="A0AAE0G800"/>
<reference evidence="2 3" key="1">
    <citation type="journal article" date="2015" name="Genome Biol. Evol.">
        <title>Comparative Genomics of a Bacterivorous Green Alga Reveals Evolutionary Causalities and Consequences of Phago-Mixotrophic Mode of Nutrition.</title>
        <authorList>
            <person name="Burns J.A."/>
            <person name="Paasch A."/>
            <person name="Narechania A."/>
            <person name="Kim E."/>
        </authorList>
    </citation>
    <scope>NUCLEOTIDE SEQUENCE [LARGE SCALE GENOMIC DNA]</scope>
    <source>
        <strain evidence="2 3">PLY_AMNH</strain>
    </source>
</reference>
<sequence length="259" mass="27674">MEEHAFATPVGDIDSSSPPGGGGGGYRSKKPVLNSVSFDRTPAYSVKPGGEWWAKPPGALVKRWKGVGFPCIICFRLWGLTDSHPEPKGICLFTCKEAFSTNRAPDLALPAGSRSAASTGICGCPCFPSTGQFMVVPEEQGDPPSDAAVMTFIAPLPDPPPHLDHPPMADPDMRMPRRPGSRIQLTWRSIRQAGISLGNPSPSPCWPSLTLGMKTGLLSVQHCGLHRRSPTPQPVNQQQTMPRLSLLVTQLLGNAPPAI</sequence>
<dbReference type="Proteomes" id="UP001190700">
    <property type="component" value="Unassembled WGS sequence"/>
</dbReference>
<name>A0AAE0G800_9CHLO</name>
<organism evidence="2 3">
    <name type="scientific">Cymbomonas tetramitiformis</name>
    <dbReference type="NCBI Taxonomy" id="36881"/>
    <lineage>
        <taxon>Eukaryota</taxon>
        <taxon>Viridiplantae</taxon>
        <taxon>Chlorophyta</taxon>
        <taxon>Pyramimonadophyceae</taxon>
        <taxon>Pyramimonadales</taxon>
        <taxon>Pyramimonadaceae</taxon>
        <taxon>Cymbomonas</taxon>
    </lineage>
</organism>
<feature type="region of interest" description="Disordered" evidence="1">
    <location>
        <begin position="1"/>
        <end position="29"/>
    </location>
</feature>
<protein>
    <submittedName>
        <fullName evidence="2">Uncharacterized protein</fullName>
    </submittedName>
</protein>
<accession>A0AAE0G800</accession>
<evidence type="ECO:0000313" key="2">
    <source>
        <dbReference type="EMBL" id="KAK3273072.1"/>
    </source>
</evidence>
<comment type="caution">
    <text evidence="2">The sequence shown here is derived from an EMBL/GenBank/DDBJ whole genome shotgun (WGS) entry which is preliminary data.</text>
</comment>
<dbReference type="EMBL" id="LGRX02008657">
    <property type="protein sequence ID" value="KAK3273072.1"/>
    <property type="molecule type" value="Genomic_DNA"/>
</dbReference>
<proteinExistence type="predicted"/>